<sequence>MVALGASVTIGIKFFYDWRRPFFIKRFKNSKIKRLQEMFFCSKYKVASGASATSPKNKKPPSNERGFYYLE</sequence>
<evidence type="ECO:0000313" key="2">
    <source>
        <dbReference type="EMBL" id="KMQ65349.1"/>
    </source>
</evidence>
<feature type="region of interest" description="Disordered" evidence="1">
    <location>
        <begin position="47"/>
        <end position="71"/>
    </location>
</feature>
<dbReference type="STRING" id="558151.ACM46_05435"/>
<dbReference type="Proteomes" id="UP000036261">
    <property type="component" value="Unassembled WGS sequence"/>
</dbReference>
<organism evidence="2 3">
    <name type="scientific">Chryseobacterium angstadtii</name>
    <dbReference type="NCBI Taxonomy" id="558151"/>
    <lineage>
        <taxon>Bacteria</taxon>
        <taxon>Pseudomonadati</taxon>
        <taxon>Bacteroidota</taxon>
        <taxon>Flavobacteriia</taxon>
        <taxon>Flavobacteriales</taxon>
        <taxon>Weeksellaceae</taxon>
        <taxon>Chryseobacterium group</taxon>
        <taxon>Chryseobacterium</taxon>
    </lineage>
</organism>
<evidence type="ECO:0000256" key="1">
    <source>
        <dbReference type="SAM" id="MobiDB-lite"/>
    </source>
</evidence>
<accession>A0A0J7IH78</accession>
<name>A0A0J7IH78_9FLAO</name>
<proteinExistence type="predicted"/>
<evidence type="ECO:0000313" key="3">
    <source>
        <dbReference type="Proteomes" id="UP000036261"/>
    </source>
</evidence>
<gene>
    <name evidence="2" type="ORF">ACM46_05435</name>
</gene>
<dbReference type="PATRIC" id="fig|558151.6.peg.1138"/>
<dbReference type="AlphaFoldDB" id="A0A0J7IH78"/>
<protein>
    <submittedName>
        <fullName evidence="2">Uncharacterized protein</fullName>
    </submittedName>
</protein>
<comment type="caution">
    <text evidence="2">The sequence shown here is derived from an EMBL/GenBank/DDBJ whole genome shotgun (WGS) entry which is preliminary data.</text>
</comment>
<reference evidence="2 3" key="1">
    <citation type="journal article" date="2013" name="Int. J. Syst. Evol. Microbiol.">
        <title>Chryseobacterium angstadtii sp. nov., isolated from a newt tank.</title>
        <authorList>
            <person name="Kirk K.E."/>
            <person name="Hoffman J.A."/>
            <person name="Smith K.A."/>
            <person name="Strahan B.L."/>
            <person name="Failor K.C."/>
            <person name="Krebs J.E."/>
            <person name="Gale A.N."/>
            <person name="Do T.D."/>
            <person name="Sontag T.C."/>
            <person name="Batties A.M."/>
            <person name="Mistiszyn K."/>
            <person name="Newman J.D."/>
        </authorList>
    </citation>
    <scope>NUCLEOTIDE SEQUENCE [LARGE SCALE GENOMIC DNA]</scope>
    <source>
        <strain evidence="2 3">KM</strain>
    </source>
</reference>
<dbReference type="EMBL" id="LFND01000002">
    <property type="protein sequence ID" value="KMQ65349.1"/>
    <property type="molecule type" value="Genomic_DNA"/>
</dbReference>
<keyword evidence="3" id="KW-1185">Reference proteome</keyword>